<proteinExistence type="predicted"/>
<reference evidence="3" key="1">
    <citation type="submission" date="2023-08" db="EMBL/GenBank/DDBJ databases">
        <title>Rhodospirillaceae gen. nov., a novel taxon isolated from the Yangtze River Yuezi River estuary sludge.</title>
        <authorList>
            <person name="Ruan L."/>
        </authorList>
    </citation>
    <scope>NUCLEOTIDE SEQUENCE [LARGE SCALE GENOMIC DNA]</scope>
    <source>
        <strain evidence="3">R-7</strain>
    </source>
</reference>
<evidence type="ECO:0000256" key="1">
    <source>
        <dbReference type="SAM" id="Phobius"/>
    </source>
</evidence>
<gene>
    <name evidence="2" type="ORF">Q8A70_03030</name>
</gene>
<evidence type="ECO:0000313" key="2">
    <source>
        <dbReference type="EMBL" id="MDQ7246619.1"/>
    </source>
</evidence>
<evidence type="ECO:0000313" key="3">
    <source>
        <dbReference type="Proteomes" id="UP001230156"/>
    </source>
</evidence>
<keyword evidence="1" id="KW-1133">Transmembrane helix</keyword>
<dbReference type="Proteomes" id="UP001230156">
    <property type="component" value="Unassembled WGS sequence"/>
</dbReference>
<protein>
    <recommendedName>
        <fullName evidence="4">Methyl-accepting chemotaxis protein</fullName>
    </recommendedName>
</protein>
<keyword evidence="1" id="KW-0472">Membrane</keyword>
<accession>A0ABU0YFY0</accession>
<sequence length="268" mass="29221">MRYPYHAADERARREKNRFVWLSRAPFLIAALCGGASLVALKLLGFDQVYITGTACAIIVAYWAIVAAAPMLRIREDQLGDNCYYLGFLFTLASLAYALYQFGGTGDVDQIVANFGLALGSTITGILLRVLINQARRDVLETEQDARMAMAEAVVRLRTNIDDAVLALGSFCRSVQQVTAEQIGVAAKETTAVLEQSVVRVGDTSQAAMQQIDAAFAEFHEHASRINATTAQTAVAMGHMLAAIDSATTAIRELDDSLRGTIERDRRR</sequence>
<feature type="transmembrane region" description="Helical" evidence="1">
    <location>
        <begin position="50"/>
        <end position="71"/>
    </location>
</feature>
<organism evidence="2 3">
    <name type="scientific">Dongia sedimenti</name>
    <dbReference type="NCBI Taxonomy" id="3064282"/>
    <lineage>
        <taxon>Bacteria</taxon>
        <taxon>Pseudomonadati</taxon>
        <taxon>Pseudomonadota</taxon>
        <taxon>Alphaproteobacteria</taxon>
        <taxon>Rhodospirillales</taxon>
        <taxon>Dongiaceae</taxon>
        <taxon>Dongia</taxon>
    </lineage>
</organism>
<dbReference type="RefSeq" id="WP_379954010.1">
    <property type="nucleotide sequence ID" value="NZ_JAUYVI010000001.1"/>
</dbReference>
<comment type="caution">
    <text evidence="2">The sequence shown here is derived from an EMBL/GenBank/DDBJ whole genome shotgun (WGS) entry which is preliminary data.</text>
</comment>
<name>A0ABU0YFY0_9PROT</name>
<dbReference type="EMBL" id="JAUYVI010000001">
    <property type="protein sequence ID" value="MDQ7246619.1"/>
    <property type="molecule type" value="Genomic_DNA"/>
</dbReference>
<feature type="transmembrane region" description="Helical" evidence="1">
    <location>
        <begin position="21"/>
        <end position="44"/>
    </location>
</feature>
<feature type="transmembrane region" description="Helical" evidence="1">
    <location>
        <begin position="83"/>
        <end position="100"/>
    </location>
</feature>
<feature type="transmembrane region" description="Helical" evidence="1">
    <location>
        <begin position="112"/>
        <end position="132"/>
    </location>
</feature>
<keyword evidence="1" id="KW-0812">Transmembrane</keyword>
<keyword evidence="3" id="KW-1185">Reference proteome</keyword>
<evidence type="ECO:0008006" key="4">
    <source>
        <dbReference type="Google" id="ProtNLM"/>
    </source>
</evidence>